<dbReference type="InterPro" id="IPR002937">
    <property type="entry name" value="Amino_oxidase"/>
</dbReference>
<dbReference type="PRINTS" id="PR00419">
    <property type="entry name" value="ADXRDTASE"/>
</dbReference>
<dbReference type="InterPro" id="IPR036188">
    <property type="entry name" value="FAD/NAD-bd_sf"/>
</dbReference>
<keyword evidence="4" id="KW-1185">Reference proteome</keyword>
<dbReference type="AlphaFoldDB" id="A0A2N9BKJ9"/>
<dbReference type="Pfam" id="PF01593">
    <property type="entry name" value="Amino_oxidase"/>
    <property type="match status" value="1"/>
</dbReference>
<dbReference type="Gene3D" id="3.50.50.60">
    <property type="entry name" value="FAD/NAD(P)-binding domain"/>
    <property type="match status" value="1"/>
</dbReference>
<evidence type="ECO:0000256" key="1">
    <source>
        <dbReference type="SAM" id="MobiDB-lite"/>
    </source>
</evidence>
<organism evidence="3 4">
    <name type="scientific">Streptomyces chartreusis NRRL 3882</name>
    <dbReference type="NCBI Taxonomy" id="1079985"/>
    <lineage>
        <taxon>Bacteria</taxon>
        <taxon>Bacillati</taxon>
        <taxon>Actinomycetota</taxon>
        <taxon>Actinomycetes</taxon>
        <taxon>Kitasatosporales</taxon>
        <taxon>Streptomycetaceae</taxon>
        <taxon>Streptomyces</taxon>
    </lineage>
</organism>
<feature type="region of interest" description="Disordered" evidence="1">
    <location>
        <begin position="435"/>
        <end position="459"/>
    </location>
</feature>
<reference evidence="4" key="1">
    <citation type="submission" date="2017-11" db="EMBL/GenBank/DDBJ databases">
        <authorList>
            <person name="Wibberg D."/>
        </authorList>
    </citation>
    <scope>NUCLEOTIDE SEQUENCE [LARGE SCALE GENOMIC DNA]</scope>
</reference>
<evidence type="ECO:0000313" key="4">
    <source>
        <dbReference type="Proteomes" id="UP000235464"/>
    </source>
</evidence>
<dbReference type="PANTHER" id="PTHR42923">
    <property type="entry name" value="PROTOPORPHYRINOGEN OXIDASE"/>
    <property type="match status" value="1"/>
</dbReference>
<dbReference type="GO" id="GO:0102223">
    <property type="term" value="F:4,4'-diapophytoene desaturase (4,4'-diaponeurosporene-forming)"/>
    <property type="evidence" value="ECO:0007669"/>
    <property type="project" value="UniProtKB-EC"/>
</dbReference>
<dbReference type="OrthoDB" id="3267377at2"/>
<keyword evidence="3" id="KW-0560">Oxidoreductase</keyword>
<proteinExistence type="predicted"/>
<dbReference type="RefSeq" id="WP_029181241.1">
    <property type="nucleotide sequence ID" value="NZ_LT962942.1"/>
</dbReference>
<feature type="compositionally biased region" description="Low complexity" evidence="1">
    <location>
        <begin position="435"/>
        <end position="452"/>
    </location>
</feature>
<protein>
    <submittedName>
        <fullName evidence="3">Dehydrosqualene desaturase</fullName>
        <ecNumber evidence="3">1.3.8.2</ecNumber>
    </submittedName>
</protein>
<dbReference type="Proteomes" id="UP000235464">
    <property type="component" value="Chromosome I"/>
</dbReference>
<feature type="domain" description="Amine oxidase" evidence="2">
    <location>
        <begin position="14"/>
        <end position="435"/>
    </location>
</feature>
<dbReference type="EC" id="1.3.8.2" evidence="3"/>
<dbReference type="Gene3D" id="1.10.3110.10">
    <property type="entry name" value="protoporphyrinogen ix oxidase, domain 3"/>
    <property type="match status" value="1"/>
</dbReference>
<dbReference type="InterPro" id="IPR050464">
    <property type="entry name" value="Zeta_carotene_desat/Oxidored"/>
</dbReference>
<dbReference type="SUPFAM" id="SSF54373">
    <property type="entry name" value="FAD-linked reductases, C-terminal domain"/>
    <property type="match status" value="1"/>
</dbReference>
<gene>
    <name evidence="3" type="primary">crtN_2</name>
    <name evidence="3" type="ORF">SCNRRL3882_7343</name>
</gene>
<dbReference type="Gene3D" id="3.90.660.20">
    <property type="entry name" value="Protoporphyrinogen oxidase, mitochondrial, domain 2"/>
    <property type="match status" value="1"/>
</dbReference>
<evidence type="ECO:0000259" key="2">
    <source>
        <dbReference type="Pfam" id="PF01593"/>
    </source>
</evidence>
<accession>A0A2N9BKJ9</accession>
<dbReference type="EMBL" id="LT963352">
    <property type="protein sequence ID" value="SOR83897.1"/>
    <property type="molecule type" value="Genomic_DNA"/>
</dbReference>
<name>A0A2N9BKJ9_STRCX</name>
<sequence length="459" mass="49884">MSPDLDVAVVGAGMAGLTTAHELRRAGLEVRVYEQQEHVGGRMRSFRHDGYTIDEGAEQISAQGYRATWELLSRLGVPHRDVPRIGTSVGVWRGGRAHPGAADPSAVLTGAGLSPRARFDLARILAWTASHRREFDADHPERTPAGTLTAREFARRYHRDVHDYLLQPVAGSFFGWDTARSAVAPMLSLLLEVGPATGWRTYRDGMDLLARRLAEGLDVVTGSQVHEVVTEEGRVRLRVGNDSVTARSVVLSVPAPVAARLHAGAPADELSFLSACTFTPTLKVSCLLDRPLAPACRKPLYVLLTPDAEDDVLSAIIVDHAKHPDRAPAGKGLLTLMADARSIPDLLTAPERQTAERLVRAATWYVPGLEKSAGRHFVHAFPHGLPEATPDALRRRGPFMRRAVRPVEYAGDWVMLRPASEGAVRSGALAASRVLSRLRPPRSAGRPRPASRPTEENVS</sequence>
<dbReference type="SUPFAM" id="SSF51905">
    <property type="entry name" value="FAD/NAD(P)-binding domain"/>
    <property type="match status" value="1"/>
</dbReference>
<evidence type="ECO:0000313" key="3">
    <source>
        <dbReference type="EMBL" id="SOR83897.1"/>
    </source>
</evidence>